<organism evidence="2 3">
    <name type="scientific">Mya arenaria</name>
    <name type="common">Soft-shell clam</name>
    <dbReference type="NCBI Taxonomy" id="6604"/>
    <lineage>
        <taxon>Eukaryota</taxon>
        <taxon>Metazoa</taxon>
        <taxon>Spiralia</taxon>
        <taxon>Lophotrochozoa</taxon>
        <taxon>Mollusca</taxon>
        <taxon>Bivalvia</taxon>
        <taxon>Autobranchia</taxon>
        <taxon>Heteroconchia</taxon>
        <taxon>Euheterodonta</taxon>
        <taxon>Imparidentia</taxon>
        <taxon>Neoheterodontei</taxon>
        <taxon>Myida</taxon>
        <taxon>Myoidea</taxon>
        <taxon>Myidae</taxon>
        <taxon>Mya</taxon>
    </lineage>
</organism>
<dbReference type="InterPro" id="IPR006580">
    <property type="entry name" value="Znf_TTF"/>
</dbReference>
<sequence length="299" mass="33452">MQAASGISDNNFTICASVEDGSSFLTILNSHRAEDLFSNINANKASLTDSAPFSNLAIKLWVEKYVSGKFRRIQTHWFNDYFWLRYSQSACGVYCAPCYLFAGSVTRLLVSSVAIDPSNLGKTLSSHAKSELHVNSLEAAENFRSIMSGEQKDIVASMSSSYNVLVERNRQILHAIVETIILCGRQNLLVCVEYILAQLVPLSQMLQNKKCDLVEAAKEAKIVCQLVSQQRNDEAVFNELYGNAVIMVAAVDVQPTKPRTAARQQHRQNAPAESFSDYWRRNMFLPFFDHLTTESLTGF</sequence>
<dbReference type="SMART" id="SM00597">
    <property type="entry name" value="ZnF_TTF"/>
    <property type="match status" value="1"/>
</dbReference>
<proteinExistence type="predicted"/>
<dbReference type="InterPro" id="IPR052958">
    <property type="entry name" value="IFN-induced_PKR_regulator"/>
</dbReference>
<keyword evidence="3" id="KW-1185">Reference proteome</keyword>
<feature type="domain" description="TTF-type" evidence="1">
    <location>
        <begin position="69"/>
        <end position="150"/>
    </location>
</feature>
<dbReference type="PANTHER" id="PTHR46289:SF14">
    <property type="entry name" value="DUF4371 DOMAIN-CONTAINING PROTEIN"/>
    <property type="match status" value="1"/>
</dbReference>
<evidence type="ECO:0000259" key="1">
    <source>
        <dbReference type="SMART" id="SM00597"/>
    </source>
</evidence>
<evidence type="ECO:0000313" key="2">
    <source>
        <dbReference type="EMBL" id="WAR21176.1"/>
    </source>
</evidence>
<dbReference type="EMBL" id="CP111023">
    <property type="protein sequence ID" value="WAR21176.1"/>
    <property type="molecule type" value="Genomic_DNA"/>
</dbReference>
<gene>
    <name evidence="2" type="ORF">MAR_015150</name>
</gene>
<evidence type="ECO:0000313" key="3">
    <source>
        <dbReference type="Proteomes" id="UP001164746"/>
    </source>
</evidence>
<protein>
    <recommendedName>
        <fullName evidence="1">TTF-type domain-containing protein</fullName>
    </recommendedName>
</protein>
<name>A0ABY7FPR0_MYAAR</name>
<accession>A0ABY7FPR0</accession>
<reference evidence="2" key="1">
    <citation type="submission" date="2022-11" db="EMBL/GenBank/DDBJ databases">
        <title>Centuries of genome instability and evolution in soft-shell clam transmissible cancer (bioRxiv).</title>
        <authorList>
            <person name="Hart S.F.M."/>
            <person name="Yonemitsu M.A."/>
            <person name="Giersch R.M."/>
            <person name="Beal B.F."/>
            <person name="Arriagada G."/>
            <person name="Davis B.W."/>
            <person name="Ostrander E.A."/>
            <person name="Goff S.P."/>
            <person name="Metzger M.J."/>
        </authorList>
    </citation>
    <scope>NUCLEOTIDE SEQUENCE</scope>
    <source>
        <strain evidence="2">MELC-2E11</strain>
        <tissue evidence="2">Siphon/mantle</tissue>
    </source>
</reference>
<dbReference type="PANTHER" id="PTHR46289">
    <property type="entry name" value="52 KDA REPRESSOR OF THE INHIBITOR OF THE PROTEIN KINASE-LIKE PROTEIN-RELATED"/>
    <property type="match status" value="1"/>
</dbReference>
<dbReference type="Proteomes" id="UP001164746">
    <property type="component" value="Chromosome 12"/>
</dbReference>